<keyword evidence="2" id="KW-0472">Membrane</keyword>
<dbReference type="Pfam" id="PF01607">
    <property type="entry name" value="CBM_14"/>
    <property type="match status" value="3"/>
</dbReference>
<dbReference type="AlphaFoldDB" id="A0A2K3D101"/>
<evidence type="ECO:0000313" key="4">
    <source>
        <dbReference type="EMBL" id="PNW74221.1"/>
    </source>
</evidence>
<dbReference type="GO" id="GO:0005576">
    <property type="term" value="C:extracellular region"/>
    <property type="evidence" value="ECO:0007669"/>
    <property type="project" value="InterPro"/>
</dbReference>
<keyword evidence="2" id="KW-1133">Transmembrane helix</keyword>
<accession>A0A2K3D101</accession>
<dbReference type="InterPro" id="IPR002557">
    <property type="entry name" value="Chitin-bd_dom"/>
</dbReference>
<reference evidence="4 5" key="1">
    <citation type="journal article" date="2007" name="Science">
        <title>The Chlamydomonas genome reveals the evolution of key animal and plant functions.</title>
        <authorList>
            <person name="Merchant S.S."/>
            <person name="Prochnik S.E."/>
            <person name="Vallon O."/>
            <person name="Harris E.H."/>
            <person name="Karpowicz S.J."/>
            <person name="Witman G.B."/>
            <person name="Terry A."/>
            <person name="Salamov A."/>
            <person name="Fritz-Laylin L.K."/>
            <person name="Marechal-Drouard L."/>
            <person name="Marshall W.F."/>
            <person name="Qu L.H."/>
            <person name="Nelson D.R."/>
            <person name="Sanderfoot A.A."/>
            <person name="Spalding M.H."/>
            <person name="Kapitonov V.V."/>
            <person name="Ren Q."/>
            <person name="Ferris P."/>
            <person name="Lindquist E."/>
            <person name="Shapiro H."/>
            <person name="Lucas S.M."/>
            <person name="Grimwood J."/>
            <person name="Schmutz J."/>
            <person name="Cardol P."/>
            <person name="Cerutti H."/>
            <person name="Chanfreau G."/>
            <person name="Chen C.L."/>
            <person name="Cognat V."/>
            <person name="Croft M.T."/>
            <person name="Dent R."/>
            <person name="Dutcher S."/>
            <person name="Fernandez E."/>
            <person name="Fukuzawa H."/>
            <person name="Gonzalez-Ballester D."/>
            <person name="Gonzalez-Halphen D."/>
            <person name="Hallmann A."/>
            <person name="Hanikenne M."/>
            <person name="Hippler M."/>
            <person name="Inwood W."/>
            <person name="Jabbari K."/>
            <person name="Kalanon M."/>
            <person name="Kuras R."/>
            <person name="Lefebvre P.A."/>
            <person name="Lemaire S.D."/>
            <person name="Lobanov A.V."/>
            <person name="Lohr M."/>
            <person name="Manuell A."/>
            <person name="Meier I."/>
            <person name="Mets L."/>
            <person name="Mittag M."/>
            <person name="Mittelmeier T."/>
            <person name="Moroney J.V."/>
            <person name="Moseley J."/>
            <person name="Napoli C."/>
            <person name="Nedelcu A.M."/>
            <person name="Niyogi K."/>
            <person name="Novoselov S.V."/>
            <person name="Paulsen I.T."/>
            <person name="Pazour G."/>
            <person name="Purton S."/>
            <person name="Ral J.P."/>
            <person name="Riano-Pachon D.M."/>
            <person name="Riekhof W."/>
            <person name="Rymarquis L."/>
            <person name="Schroda M."/>
            <person name="Stern D."/>
            <person name="Umen J."/>
            <person name="Willows R."/>
            <person name="Wilson N."/>
            <person name="Zimmer S.L."/>
            <person name="Allmer J."/>
            <person name="Balk J."/>
            <person name="Bisova K."/>
            <person name="Chen C.J."/>
            <person name="Elias M."/>
            <person name="Gendler K."/>
            <person name="Hauser C."/>
            <person name="Lamb M.R."/>
            <person name="Ledford H."/>
            <person name="Long J.C."/>
            <person name="Minagawa J."/>
            <person name="Page M.D."/>
            <person name="Pan J."/>
            <person name="Pootakham W."/>
            <person name="Roje S."/>
            <person name="Rose A."/>
            <person name="Stahlberg E."/>
            <person name="Terauchi A.M."/>
            <person name="Yang P."/>
            <person name="Ball S."/>
            <person name="Bowler C."/>
            <person name="Dieckmann C.L."/>
            <person name="Gladyshev V.N."/>
            <person name="Green P."/>
            <person name="Jorgensen R."/>
            <person name="Mayfield S."/>
            <person name="Mueller-Roeber B."/>
            <person name="Rajamani S."/>
            <person name="Sayre R.T."/>
            <person name="Brokstein P."/>
            <person name="Dubchak I."/>
            <person name="Goodstein D."/>
            <person name="Hornick L."/>
            <person name="Huang Y.W."/>
            <person name="Jhaveri J."/>
            <person name="Luo Y."/>
            <person name="Martinez D."/>
            <person name="Ngau W.C."/>
            <person name="Otillar B."/>
            <person name="Poliakov A."/>
            <person name="Porter A."/>
            <person name="Szajkowski L."/>
            <person name="Werner G."/>
            <person name="Zhou K."/>
            <person name="Grigoriev I.V."/>
            <person name="Rokhsar D.S."/>
            <person name="Grossman A.R."/>
        </authorList>
    </citation>
    <scope>NUCLEOTIDE SEQUENCE [LARGE SCALE GENOMIC DNA]</scope>
    <source>
        <strain evidence="5">CC-503</strain>
    </source>
</reference>
<dbReference type="Proteomes" id="UP000006906">
    <property type="component" value="Chromosome 13"/>
</dbReference>
<evidence type="ECO:0000256" key="2">
    <source>
        <dbReference type="SAM" id="Phobius"/>
    </source>
</evidence>
<feature type="transmembrane region" description="Helical" evidence="2">
    <location>
        <begin position="574"/>
        <end position="596"/>
    </location>
</feature>
<feature type="region of interest" description="Disordered" evidence="1">
    <location>
        <begin position="137"/>
        <end position="178"/>
    </location>
</feature>
<feature type="compositionally biased region" description="Polar residues" evidence="1">
    <location>
        <begin position="495"/>
        <end position="507"/>
    </location>
</feature>
<keyword evidence="2" id="KW-0812">Transmembrane</keyword>
<gene>
    <name evidence="4" type="ORF">CHLRE_13g590251v5</name>
</gene>
<dbReference type="Gramene" id="PNW74221">
    <property type="protein sequence ID" value="PNW74221"/>
    <property type="gene ID" value="CHLRE_13g590251v5"/>
</dbReference>
<dbReference type="EMBL" id="CM008974">
    <property type="protein sequence ID" value="PNW74221.1"/>
    <property type="molecule type" value="Genomic_DNA"/>
</dbReference>
<feature type="compositionally biased region" description="Low complexity" evidence="1">
    <location>
        <begin position="439"/>
        <end position="453"/>
    </location>
</feature>
<feature type="domain" description="Chitin-binding type-2" evidence="3">
    <location>
        <begin position="243"/>
        <end position="306"/>
    </location>
</feature>
<feature type="region of interest" description="Disordered" evidence="1">
    <location>
        <begin position="437"/>
        <end position="566"/>
    </location>
</feature>
<dbReference type="SUPFAM" id="SSF57625">
    <property type="entry name" value="Invertebrate chitin-binding proteins"/>
    <property type="match status" value="2"/>
</dbReference>
<evidence type="ECO:0000259" key="3">
    <source>
        <dbReference type="PROSITE" id="PS50940"/>
    </source>
</evidence>
<dbReference type="GeneID" id="66056066"/>
<keyword evidence="5" id="KW-1185">Reference proteome</keyword>
<dbReference type="PROSITE" id="PS50940">
    <property type="entry name" value="CHIT_BIND_II"/>
    <property type="match status" value="1"/>
</dbReference>
<dbReference type="RefSeq" id="XP_042917719.1">
    <property type="nucleotide sequence ID" value="XM_043069746.1"/>
</dbReference>
<protein>
    <recommendedName>
        <fullName evidence="3">Chitin-binding type-2 domain-containing protein</fullName>
    </recommendedName>
</protein>
<proteinExistence type="predicted"/>
<name>A0A2K3D101_CHLRE</name>
<dbReference type="InterPro" id="IPR036508">
    <property type="entry name" value="Chitin-bd_dom_sf"/>
</dbReference>
<feature type="compositionally biased region" description="Low complexity" evidence="1">
    <location>
        <begin position="552"/>
        <end position="566"/>
    </location>
</feature>
<evidence type="ECO:0000313" key="5">
    <source>
        <dbReference type="Proteomes" id="UP000006906"/>
    </source>
</evidence>
<dbReference type="InParanoid" id="A0A2K3D101"/>
<evidence type="ECO:0000256" key="1">
    <source>
        <dbReference type="SAM" id="MobiDB-lite"/>
    </source>
</evidence>
<sequence length="620" mass="63773">MASGRSAINSFAKRTQGRPSYPLTCAPGKEYDGGLVCYDPCPSGYTGVSWLCWQSTCPPNQGLIDCGTYCAPQTAGSCANFIGATYQNCQSKYGYGHHRRELLLGGTGTENWANHTKALAAGAAGAAAAVGDAAARSGARHGSSDPGVVVVTPAESPADASGSHANMRRRETQQRPKCNNAAVTTPECFCDDKKPGVYANPFGTNATYIFCDGRSSTTWECEKGLQFSSAKQACDLPPAAPWARTCKGRQDGFYFLGDSSTAANAYKCEGGKVLTKWCPQGEVLNTSTNECDLPGPLIKEPPLCTDAACFCNSKTDGKYTNVVNRTETSYIECSGGTGLVVACPKNKIWNEATQKCANNRRKDDDKSPVKVDAEGCTSSDCFCVGKTNGTYNNPFVPKTGITCVNEGSSLMTCPEGFKFSLGKDGFCQPADGNGYPGKGTSQGASTAAASAPAPSVPSPPAGLGVSPQPPSPFPSRRNNNPSGQVAREEDPITASGLQQEQNVQAPTTAGEGSGLPAGSSAEGSSGVPAASGGIGTIESGDARNATEESTVARDTTAGSTTTNAAGSRAVSASVIIGAVGGVVGGVVLVAATVMLVRWRRGVVHVNTRVVPANVGSANMS</sequence>
<dbReference type="GO" id="GO:0008061">
    <property type="term" value="F:chitin binding"/>
    <property type="evidence" value="ECO:0007669"/>
    <property type="project" value="InterPro"/>
</dbReference>
<dbReference type="KEGG" id="cre:CHLRE_13g590251v5"/>
<dbReference type="OrthoDB" id="528174at2759"/>
<organism evidence="4 5">
    <name type="scientific">Chlamydomonas reinhardtii</name>
    <name type="common">Chlamydomonas smithii</name>
    <dbReference type="NCBI Taxonomy" id="3055"/>
    <lineage>
        <taxon>Eukaryota</taxon>
        <taxon>Viridiplantae</taxon>
        <taxon>Chlorophyta</taxon>
        <taxon>core chlorophytes</taxon>
        <taxon>Chlorophyceae</taxon>
        <taxon>CS clade</taxon>
        <taxon>Chlamydomonadales</taxon>
        <taxon>Chlamydomonadaceae</taxon>
        <taxon>Chlamydomonas</taxon>
    </lineage>
</organism>